<protein>
    <recommendedName>
        <fullName evidence="4">Lipoprotein</fullName>
    </recommendedName>
</protein>
<dbReference type="AlphaFoldDB" id="A0A8I1DEG4"/>
<name>A0A8I1DEG4_THEIN</name>
<evidence type="ECO:0000256" key="1">
    <source>
        <dbReference type="SAM" id="SignalP"/>
    </source>
</evidence>
<feature type="chain" id="PRO_5039123308" description="Lipoprotein" evidence="1">
    <location>
        <begin position="20"/>
        <end position="281"/>
    </location>
</feature>
<comment type="caution">
    <text evidence="2">The sequence shown here is derived from an EMBL/GenBank/DDBJ whole genome shotgun (WGS) entry which is preliminary data.</text>
</comment>
<dbReference type="Gene3D" id="2.50.20.20">
    <property type="match status" value="1"/>
</dbReference>
<feature type="signal peptide" evidence="1">
    <location>
        <begin position="1"/>
        <end position="19"/>
    </location>
</feature>
<evidence type="ECO:0000313" key="2">
    <source>
        <dbReference type="EMBL" id="MBH8594630.1"/>
    </source>
</evidence>
<dbReference type="RefSeq" id="WP_181731879.1">
    <property type="nucleotide sequence ID" value="NZ_JACEIR010000004.1"/>
</dbReference>
<proteinExistence type="predicted"/>
<keyword evidence="3" id="KW-1185">Reference proteome</keyword>
<evidence type="ECO:0008006" key="4">
    <source>
        <dbReference type="Google" id="ProtNLM"/>
    </source>
</evidence>
<sequence>MRSLWKLFSVMTLSGALLLTGCGGKENETAADQPKLTPTQVIDKSMQTMEKGGHTYDVKTNQTITVASGDVSQAIKTRTTSTIDVTMNPVALHLKGKTESSGASEEIEMFLADNALYNKIPQMGWVKTTVDTSAMDASQDPMSGIKQVEQLFEKLGGNALPAGVSLNEEGNQYVLSIDFTALKQDGQSFESMMKDQVIRGLQSSGFDPSKLQNMKFEKLNQKIYIDKNNFKQTKTLQEMHILVTNDQDTFKLEQQMEMNLKGEYNGKIEVPADIKNSARQI</sequence>
<dbReference type="InterPro" id="IPR046720">
    <property type="entry name" value="DUF6612"/>
</dbReference>
<gene>
    <name evidence="2" type="ORF">I8U20_04725</name>
</gene>
<dbReference type="EMBL" id="JAECVW010000002">
    <property type="protein sequence ID" value="MBH8594630.1"/>
    <property type="molecule type" value="Genomic_DNA"/>
</dbReference>
<dbReference type="Proteomes" id="UP000633619">
    <property type="component" value="Unassembled WGS sequence"/>
</dbReference>
<accession>A0A8I1DEG4</accession>
<dbReference type="Pfam" id="PF20316">
    <property type="entry name" value="DUF6612"/>
    <property type="match status" value="1"/>
</dbReference>
<dbReference type="PROSITE" id="PS51257">
    <property type="entry name" value="PROKAR_LIPOPROTEIN"/>
    <property type="match status" value="1"/>
</dbReference>
<reference evidence="2 3" key="1">
    <citation type="submission" date="2020-12" db="EMBL/GenBank/DDBJ databases">
        <title>WGS of Thermoactinomyces spp.</title>
        <authorList>
            <person name="Cheng K."/>
        </authorList>
    </citation>
    <scope>NUCLEOTIDE SEQUENCE [LARGE SCALE GENOMIC DNA]</scope>
    <source>
        <strain evidence="3">CICC 10671\DSM 43846</strain>
    </source>
</reference>
<organism evidence="2 3">
    <name type="scientific">Thermoactinomyces intermedius</name>
    <dbReference type="NCBI Taxonomy" id="2024"/>
    <lineage>
        <taxon>Bacteria</taxon>
        <taxon>Bacillati</taxon>
        <taxon>Bacillota</taxon>
        <taxon>Bacilli</taxon>
        <taxon>Bacillales</taxon>
        <taxon>Thermoactinomycetaceae</taxon>
        <taxon>Thermoactinomyces</taxon>
    </lineage>
</organism>
<evidence type="ECO:0000313" key="3">
    <source>
        <dbReference type="Proteomes" id="UP000633619"/>
    </source>
</evidence>
<keyword evidence="1" id="KW-0732">Signal</keyword>